<keyword evidence="2" id="KW-1185">Reference proteome</keyword>
<accession>A0AAN9KF02</accession>
<reference evidence="1 2" key="1">
    <citation type="submission" date="2024-01" db="EMBL/GenBank/DDBJ databases">
        <title>The genomes of 5 underutilized Papilionoideae crops provide insights into root nodulation and disease resistanc.</title>
        <authorList>
            <person name="Jiang F."/>
        </authorList>
    </citation>
    <scope>NUCLEOTIDE SEQUENCE [LARGE SCALE GENOMIC DNA]</scope>
    <source>
        <strain evidence="1">LVBAO_FW01</strain>
        <tissue evidence="1">Leaves</tissue>
    </source>
</reference>
<name>A0AAN9KF02_CANGL</name>
<gene>
    <name evidence="1" type="ORF">VNO77_33115</name>
</gene>
<organism evidence="1 2">
    <name type="scientific">Canavalia gladiata</name>
    <name type="common">Sword bean</name>
    <name type="synonym">Dolichos gladiatus</name>
    <dbReference type="NCBI Taxonomy" id="3824"/>
    <lineage>
        <taxon>Eukaryota</taxon>
        <taxon>Viridiplantae</taxon>
        <taxon>Streptophyta</taxon>
        <taxon>Embryophyta</taxon>
        <taxon>Tracheophyta</taxon>
        <taxon>Spermatophyta</taxon>
        <taxon>Magnoliopsida</taxon>
        <taxon>eudicotyledons</taxon>
        <taxon>Gunneridae</taxon>
        <taxon>Pentapetalae</taxon>
        <taxon>rosids</taxon>
        <taxon>fabids</taxon>
        <taxon>Fabales</taxon>
        <taxon>Fabaceae</taxon>
        <taxon>Papilionoideae</taxon>
        <taxon>50 kb inversion clade</taxon>
        <taxon>NPAAA clade</taxon>
        <taxon>indigoferoid/millettioid clade</taxon>
        <taxon>Phaseoleae</taxon>
        <taxon>Canavalia</taxon>
    </lineage>
</organism>
<dbReference type="EMBL" id="JAYMYQ010000008">
    <property type="protein sequence ID" value="KAK7314589.1"/>
    <property type="molecule type" value="Genomic_DNA"/>
</dbReference>
<dbReference type="AlphaFoldDB" id="A0AAN9KF02"/>
<proteinExistence type="predicted"/>
<evidence type="ECO:0000313" key="2">
    <source>
        <dbReference type="Proteomes" id="UP001367508"/>
    </source>
</evidence>
<dbReference type="Proteomes" id="UP001367508">
    <property type="component" value="Unassembled WGS sequence"/>
</dbReference>
<comment type="caution">
    <text evidence="1">The sequence shown here is derived from an EMBL/GenBank/DDBJ whole genome shotgun (WGS) entry which is preliminary data.</text>
</comment>
<sequence length="93" mass="10469">MHLFFSVPVNKHNGAEEEAFSSFGSVHYFTHIFLHIHSLSLTQSINALLFSSLSYILFTTVLSSPFSSRQHSQSSSVFLSSLESHHHLTSIIF</sequence>
<protein>
    <submittedName>
        <fullName evidence="1">Uncharacterized protein</fullName>
    </submittedName>
</protein>
<evidence type="ECO:0000313" key="1">
    <source>
        <dbReference type="EMBL" id="KAK7314589.1"/>
    </source>
</evidence>